<dbReference type="SMR" id="A0A1G4I1T7"/>
<organism evidence="2 3">
    <name type="scientific">Trypanosoma equiperdum</name>
    <dbReference type="NCBI Taxonomy" id="5694"/>
    <lineage>
        <taxon>Eukaryota</taxon>
        <taxon>Discoba</taxon>
        <taxon>Euglenozoa</taxon>
        <taxon>Kinetoplastea</taxon>
        <taxon>Metakinetoplastina</taxon>
        <taxon>Trypanosomatida</taxon>
        <taxon>Trypanosomatidae</taxon>
        <taxon>Trypanosoma</taxon>
    </lineage>
</organism>
<dbReference type="VEuPathDB" id="TriTrypDB:TEOVI_000828500"/>
<keyword evidence="3" id="KW-1185">Reference proteome</keyword>
<evidence type="ECO:0000313" key="2">
    <source>
        <dbReference type="EMBL" id="SCU65671.1"/>
    </source>
</evidence>
<proteinExistence type="predicted"/>
<feature type="compositionally biased region" description="Acidic residues" evidence="1">
    <location>
        <begin position="91"/>
        <end position="103"/>
    </location>
</feature>
<evidence type="ECO:0000313" key="3">
    <source>
        <dbReference type="Proteomes" id="UP000195570"/>
    </source>
</evidence>
<dbReference type="PANTHER" id="PTHR40744:SF1">
    <property type="entry name" value="SODIUM STIBOGLUCONATE RESISTANCE PROTEIN"/>
    <property type="match status" value="1"/>
</dbReference>
<dbReference type="Proteomes" id="UP000195570">
    <property type="component" value="Unassembled WGS sequence"/>
</dbReference>
<evidence type="ECO:0008006" key="4">
    <source>
        <dbReference type="Google" id="ProtNLM"/>
    </source>
</evidence>
<evidence type="ECO:0000256" key="1">
    <source>
        <dbReference type="SAM" id="MobiDB-lite"/>
    </source>
</evidence>
<reference evidence="2" key="1">
    <citation type="submission" date="2016-09" db="EMBL/GenBank/DDBJ databases">
        <authorList>
            <person name="Hebert L."/>
            <person name="Moumen B."/>
        </authorList>
    </citation>
    <scope>NUCLEOTIDE SEQUENCE [LARGE SCALE GENOMIC DNA]</scope>
    <source>
        <strain evidence="2">OVI</strain>
    </source>
</reference>
<dbReference type="AlphaFoldDB" id="A0A1G4I1T7"/>
<dbReference type="RefSeq" id="XP_067077233.1">
    <property type="nucleotide sequence ID" value="XM_067221132.1"/>
</dbReference>
<feature type="compositionally biased region" description="Basic and acidic residues" evidence="1">
    <location>
        <begin position="61"/>
        <end position="83"/>
    </location>
</feature>
<accession>A0A1G4I1T7</accession>
<dbReference type="GeneID" id="92382219"/>
<feature type="region of interest" description="Disordered" evidence="1">
    <location>
        <begin position="61"/>
        <end position="103"/>
    </location>
</feature>
<sequence length="498" mass="56823">MGGGSSVEDKRYSRLFQEGLKALHEGRFTYAEIYFDQAIEKHEGYPFWQRLDEMVEWERKGNTGKRKGEEQNEKDQWAKETKPETGGGEGAGEDGAEMDDLGGESDDTGVLVIPLDQRVFHVLEYLQLRTDISVAYLLAERYEEAHEHLQYVTSHTHVLLKCLRIARQSNMSEESGGEGGDTNPLEHVGVVERRFRAGLMGMEVEVEGILDAFEQYLRLHWFSGIANTVYIAFERFKGGQGDKKRKRELDAVVVTCETAKLELHKLVSRRAKSLTNSVLIEFLEKLINDMDSSASDSEDDGNANGGRSGGPAAKGRRKSDNREDGDKEELENFPFSARLQMLYERRLLYRGMPAPMQGAALRYLPWMDEDIRRVVPGTNYNLEIQCGMIDDRRKKQLQKKSLKHTVQKRFDFNDRVLFNKSMDEENALLLFPLLLVEADVQLELGAATKGIKALDMVEKLSTQLYGRQSLEQQSLMRRVLETRKRGGALFMMFDDQLN</sequence>
<dbReference type="EMBL" id="CZPT02000362">
    <property type="protein sequence ID" value="SCU65671.1"/>
    <property type="molecule type" value="Genomic_DNA"/>
</dbReference>
<protein>
    <recommendedName>
        <fullName evidence="4">Sodium stibogluconate resistance protein</fullName>
    </recommendedName>
</protein>
<comment type="caution">
    <text evidence="2">The sequence shown here is derived from an EMBL/GenBank/DDBJ whole genome shotgun (WGS) entry which is preliminary data.</text>
</comment>
<gene>
    <name evidence="2" type="ORF">TEOVI_000828500</name>
</gene>
<feature type="region of interest" description="Disordered" evidence="1">
    <location>
        <begin position="293"/>
        <end position="329"/>
    </location>
</feature>
<dbReference type="PANTHER" id="PTHR40744">
    <property type="entry name" value="SODIUM STIBOGLUCONATE RESISTANCE PROTEIN-RELATED"/>
    <property type="match status" value="1"/>
</dbReference>
<name>A0A1G4I1T7_TRYEQ</name>